<dbReference type="InterPro" id="IPR000644">
    <property type="entry name" value="CBS_dom"/>
</dbReference>
<reference evidence="14 15" key="1">
    <citation type="journal article" date="2017" name="Int. J. Syst. Evol. Microbiol.">
        <title>Marinicauda algicola sp. nov., isolated from a marine red alga Rhodosorus marinus.</title>
        <authorList>
            <person name="Jeong S.E."/>
            <person name="Jeon S.H."/>
            <person name="Chun B.H."/>
            <person name="Kim D.W."/>
            <person name="Jeon C.O."/>
        </authorList>
    </citation>
    <scope>NUCLEOTIDE SEQUENCE [LARGE SCALE GENOMIC DNA]</scope>
    <source>
        <strain evidence="14 15">JCM 31718</strain>
    </source>
</reference>
<feature type="transmembrane region" description="Helical" evidence="11">
    <location>
        <begin position="96"/>
        <end position="118"/>
    </location>
</feature>
<dbReference type="SMART" id="SM01091">
    <property type="entry name" value="CorC_HlyC"/>
    <property type="match status" value="1"/>
</dbReference>
<keyword evidence="8 10" id="KW-0472">Membrane</keyword>
<dbReference type="InterPro" id="IPR044751">
    <property type="entry name" value="Ion_transp-like_CBS"/>
</dbReference>
<evidence type="ECO:0000313" key="15">
    <source>
        <dbReference type="Proteomes" id="UP000308054"/>
    </source>
</evidence>
<keyword evidence="5" id="KW-0677">Repeat</keyword>
<organism evidence="14 15">
    <name type="scientific">Marinicauda algicola</name>
    <dbReference type="NCBI Taxonomy" id="2029849"/>
    <lineage>
        <taxon>Bacteria</taxon>
        <taxon>Pseudomonadati</taxon>
        <taxon>Pseudomonadota</taxon>
        <taxon>Alphaproteobacteria</taxon>
        <taxon>Maricaulales</taxon>
        <taxon>Maricaulaceae</taxon>
        <taxon>Marinicauda</taxon>
    </lineage>
</organism>
<sequence length="424" mass="45321">MLIEILIVLVLIVINGLFAMSELAVVSARPARLKLMAERGNAGARRALDLASDSGRFLSSVQIGITLVGVLSGAFSGATLGVRLAGALAGLGVAPIAAQSIGVGGVVLVITYLSLIVGELVPKQIALRSPEAVAARVAGPMHAVSRAAAPLVWILDRSGRLVLRLLGQAPRRERGPSDEEIRLMIREARDLGAMAAQESEMIASVMRLADRNARGLMTPRSDVDLVDLAEPAGKLLEQMRTSRRSRLPVRDGGEDAITGVVRVRDVLAAGFDPARGDLRDFVLPAQIVQDSMPALDVIERLRGAAPHMLLVFDEYGHFEGLITPMDILSGIAGEFEDSQAEPKMTRRRDGSWLVAGWMPVDEFADAFSLQLPGTRDYETVAGLALSAFGHFPAVGDEVTIEGVRIEVVDLDGRRIDKLLVQRAG</sequence>
<dbReference type="Pfam" id="PF00571">
    <property type="entry name" value="CBS"/>
    <property type="match status" value="2"/>
</dbReference>
<dbReference type="GO" id="GO:0050660">
    <property type="term" value="F:flavin adenine dinucleotide binding"/>
    <property type="evidence" value="ECO:0007669"/>
    <property type="project" value="InterPro"/>
</dbReference>
<keyword evidence="3" id="KW-1003">Cell membrane</keyword>
<dbReference type="EMBL" id="SRXW01000003">
    <property type="protein sequence ID" value="TGY88262.1"/>
    <property type="molecule type" value="Genomic_DNA"/>
</dbReference>
<dbReference type="InterPro" id="IPR016169">
    <property type="entry name" value="FAD-bd_PCMH_sub2"/>
</dbReference>
<evidence type="ECO:0000256" key="9">
    <source>
        <dbReference type="PROSITE-ProRule" id="PRU00703"/>
    </source>
</evidence>
<dbReference type="AlphaFoldDB" id="A0A4S2GZK1"/>
<dbReference type="PANTHER" id="PTHR43099">
    <property type="entry name" value="UPF0053 PROTEIN YRKA"/>
    <property type="match status" value="1"/>
</dbReference>
<feature type="transmembrane region" description="Helical" evidence="11">
    <location>
        <begin position="63"/>
        <end position="84"/>
    </location>
</feature>
<dbReference type="InterPro" id="IPR005170">
    <property type="entry name" value="Transptr-assoc_dom"/>
</dbReference>
<dbReference type="PROSITE" id="PS51846">
    <property type="entry name" value="CNNM"/>
    <property type="match status" value="1"/>
</dbReference>
<comment type="caution">
    <text evidence="14">The sequence shown here is derived from an EMBL/GenBank/DDBJ whole genome shotgun (WGS) entry which is preliminary data.</text>
</comment>
<protein>
    <submittedName>
        <fullName evidence="14">HlyC/CorC family transporter</fullName>
    </submittedName>
</protein>
<dbReference type="InterPro" id="IPR002550">
    <property type="entry name" value="CNNM"/>
</dbReference>
<dbReference type="PANTHER" id="PTHR43099:SF5">
    <property type="entry name" value="HLYC_CORC FAMILY TRANSPORTER"/>
    <property type="match status" value="1"/>
</dbReference>
<evidence type="ECO:0000259" key="13">
    <source>
        <dbReference type="PROSITE" id="PS51846"/>
    </source>
</evidence>
<keyword evidence="7 9" id="KW-0129">CBS domain</keyword>
<dbReference type="SUPFAM" id="SSF54631">
    <property type="entry name" value="CBS-domain pair"/>
    <property type="match status" value="1"/>
</dbReference>
<keyword evidence="6 10" id="KW-1133">Transmembrane helix</keyword>
<dbReference type="RefSeq" id="WP_135996107.1">
    <property type="nucleotide sequence ID" value="NZ_CP071057.1"/>
</dbReference>
<keyword evidence="4 10" id="KW-0812">Transmembrane</keyword>
<dbReference type="InterPro" id="IPR051676">
    <property type="entry name" value="UPF0053_domain"/>
</dbReference>
<evidence type="ECO:0000313" key="14">
    <source>
        <dbReference type="EMBL" id="TGY88262.1"/>
    </source>
</evidence>
<evidence type="ECO:0000259" key="12">
    <source>
        <dbReference type="PROSITE" id="PS51371"/>
    </source>
</evidence>
<evidence type="ECO:0000256" key="4">
    <source>
        <dbReference type="ARBA" id="ARBA00022692"/>
    </source>
</evidence>
<evidence type="ECO:0000256" key="6">
    <source>
        <dbReference type="ARBA" id="ARBA00022989"/>
    </source>
</evidence>
<feature type="domain" description="CBS" evidence="12">
    <location>
        <begin position="281"/>
        <end position="338"/>
    </location>
</feature>
<dbReference type="Gene3D" id="3.10.580.10">
    <property type="entry name" value="CBS-domain"/>
    <property type="match status" value="1"/>
</dbReference>
<evidence type="ECO:0000256" key="11">
    <source>
        <dbReference type="SAM" id="Phobius"/>
    </source>
</evidence>
<gene>
    <name evidence="14" type="ORF">E5163_10575</name>
</gene>
<evidence type="ECO:0000256" key="5">
    <source>
        <dbReference type="ARBA" id="ARBA00022737"/>
    </source>
</evidence>
<feature type="domain" description="CNNM transmembrane" evidence="13">
    <location>
        <begin position="1"/>
        <end position="199"/>
    </location>
</feature>
<evidence type="ECO:0000256" key="3">
    <source>
        <dbReference type="ARBA" id="ARBA00022475"/>
    </source>
</evidence>
<dbReference type="Pfam" id="PF03471">
    <property type="entry name" value="CorC_HlyC"/>
    <property type="match status" value="1"/>
</dbReference>
<feature type="transmembrane region" description="Helical" evidence="11">
    <location>
        <begin position="6"/>
        <end position="26"/>
    </location>
</feature>
<evidence type="ECO:0000256" key="7">
    <source>
        <dbReference type="ARBA" id="ARBA00023122"/>
    </source>
</evidence>
<dbReference type="Proteomes" id="UP000308054">
    <property type="component" value="Unassembled WGS sequence"/>
</dbReference>
<dbReference type="PROSITE" id="PS51371">
    <property type="entry name" value="CBS"/>
    <property type="match status" value="2"/>
</dbReference>
<dbReference type="FunFam" id="3.30.465.10:FF:000023">
    <property type="entry name" value="Magnesium and cobalt transporter"/>
    <property type="match status" value="1"/>
</dbReference>
<dbReference type="CDD" id="cd04590">
    <property type="entry name" value="CBS_pair_CorC_HlyC_assoc"/>
    <property type="match status" value="1"/>
</dbReference>
<evidence type="ECO:0000256" key="1">
    <source>
        <dbReference type="ARBA" id="ARBA00004651"/>
    </source>
</evidence>
<dbReference type="SUPFAM" id="SSF56176">
    <property type="entry name" value="FAD-binding/transporter-associated domain-like"/>
    <property type="match status" value="1"/>
</dbReference>
<accession>A0A4S2GZK1</accession>
<dbReference type="InterPro" id="IPR036318">
    <property type="entry name" value="FAD-bd_PCMH-like_sf"/>
</dbReference>
<evidence type="ECO:0000256" key="10">
    <source>
        <dbReference type="PROSITE-ProRule" id="PRU01193"/>
    </source>
</evidence>
<evidence type="ECO:0000256" key="8">
    <source>
        <dbReference type="ARBA" id="ARBA00023136"/>
    </source>
</evidence>
<keyword evidence="15" id="KW-1185">Reference proteome</keyword>
<dbReference type="OrthoDB" id="9805314at2"/>
<name>A0A4S2GZK1_9PROT</name>
<feature type="domain" description="CBS" evidence="12">
    <location>
        <begin position="217"/>
        <end position="278"/>
    </location>
</feature>
<comment type="similarity">
    <text evidence="2">Belongs to the UPF0053 family. Hemolysin C subfamily.</text>
</comment>
<dbReference type="InterPro" id="IPR046342">
    <property type="entry name" value="CBS_dom_sf"/>
</dbReference>
<comment type="subcellular location">
    <subcellularLocation>
        <location evidence="1">Cell membrane</location>
        <topology evidence="1">Multi-pass membrane protein</topology>
    </subcellularLocation>
</comment>
<dbReference type="Pfam" id="PF01595">
    <property type="entry name" value="CNNM"/>
    <property type="match status" value="1"/>
</dbReference>
<evidence type="ECO:0000256" key="2">
    <source>
        <dbReference type="ARBA" id="ARBA00006446"/>
    </source>
</evidence>
<dbReference type="GO" id="GO:0005886">
    <property type="term" value="C:plasma membrane"/>
    <property type="evidence" value="ECO:0007669"/>
    <property type="project" value="UniProtKB-SubCell"/>
</dbReference>
<dbReference type="Gene3D" id="3.30.465.10">
    <property type="match status" value="1"/>
</dbReference>
<proteinExistence type="inferred from homology"/>